<comment type="catalytic activity">
    <reaction evidence="11 12">
        <text>GTP + AH2 + S-adenosyl-L-methionine = (8S)-3',8-cyclo-7,8-dihydroguanosine 5'-triphosphate + 5'-deoxyadenosine + L-methionine + A + H(+)</text>
        <dbReference type="Rhea" id="RHEA:49576"/>
        <dbReference type="ChEBI" id="CHEBI:13193"/>
        <dbReference type="ChEBI" id="CHEBI:15378"/>
        <dbReference type="ChEBI" id="CHEBI:17319"/>
        <dbReference type="ChEBI" id="CHEBI:17499"/>
        <dbReference type="ChEBI" id="CHEBI:37565"/>
        <dbReference type="ChEBI" id="CHEBI:57844"/>
        <dbReference type="ChEBI" id="CHEBI:59789"/>
        <dbReference type="ChEBI" id="CHEBI:131766"/>
        <dbReference type="EC" id="4.1.99.22"/>
    </reaction>
</comment>
<dbReference type="GO" id="GO:1904047">
    <property type="term" value="F:S-adenosyl-L-methionine binding"/>
    <property type="evidence" value="ECO:0007669"/>
    <property type="project" value="UniProtKB-UniRule"/>
</dbReference>
<dbReference type="CDD" id="cd01335">
    <property type="entry name" value="Radical_SAM"/>
    <property type="match status" value="1"/>
</dbReference>
<evidence type="ECO:0000256" key="6">
    <source>
        <dbReference type="ARBA" id="ARBA00023004"/>
    </source>
</evidence>
<dbReference type="InterPro" id="IPR013785">
    <property type="entry name" value="Aldolase_TIM"/>
</dbReference>
<dbReference type="GO" id="GO:0046872">
    <property type="term" value="F:metal ion binding"/>
    <property type="evidence" value="ECO:0007669"/>
    <property type="project" value="UniProtKB-KW"/>
</dbReference>
<dbReference type="Gene3D" id="3.20.20.70">
    <property type="entry name" value="Aldolase class I"/>
    <property type="match status" value="1"/>
</dbReference>
<feature type="binding site" evidence="12">
    <location>
        <position position="123"/>
    </location>
    <ligand>
        <name>S-adenosyl-L-methionine</name>
        <dbReference type="ChEBI" id="CHEBI:59789"/>
    </ligand>
</feature>
<feature type="domain" description="Radical SAM core" evidence="13">
    <location>
        <begin position="9"/>
        <end position="233"/>
    </location>
</feature>
<feature type="binding site" evidence="12">
    <location>
        <position position="18"/>
    </location>
    <ligand>
        <name>GTP</name>
        <dbReference type="ChEBI" id="CHEBI:37565"/>
    </ligand>
</feature>
<dbReference type="SFLD" id="SFLDG01386">
    <property type="entry name" value="main_SPASM_domain-containing"/>
    <property type="match status" value="1"/>
</dbReference>
<keyword evidence="8 12" id="KW-0342">GTP-binding</keyword>
<keyword evidence="4 12" id="KW-0479">Metal-binding</keyword>
<sequence length="329" mass="36838">MSTPDIKDKFGREIRYLRISITDRCNFRCKYCMPIHDFNVIPHPDILSYEEMMLAVEAFVALGVRKVRVTGGEPLVRRGVDIFLEKVGKLPGIEEVTLTTNGSLLKKHADSIKAAGIKRINVSLDSLKEERYSSITGGFGMAQILAGIKYAKSIGLGVKTNTVAIRNFNHDEILDFCEFAVENDINVRFIEFMPVGNFEEWKDTGTITGKEILDIIGTKYTYEQIQKEKLSGPAVNYRLSNGAKIGIITPISNHFCSDCDKLRITADGKLRPCLLSDAEIDLLPVIRSGNKEAVIQEIIKGLNLKEKEHHLLSEKRDEGFKRTMSKIGG</sequence>
<dbReference type="InterPro" id="IPR040064">
    <property type="entry name" value="MoaA-like"/>
</dbReference>
<keyword evidence="2 12" id="KW-0004">4Fe-4S</keyword>
<dbReference type="AlphaFoldDB" id="A0A4R1K5K7"/>
<feature type="binding site" evidence="12">
    <location>
        <position position="99"/>
    </location>
    <ligand>
        <name>GTP</name>
        <dbReference type="ChEBI" id="CHEBI:37565"/>
    </ligand>
</feature>
<protein>
    <recommendedName>
        <fullName evidence="1 12">GTP 3',8-cyclase</fullName>
        <ecNumber evidence="1 12">4.1.99.22</ecNumber>
    </recommendedName>
    <alternativeName>
        <fullName evidence="12">Molybdenum cofactor biosynthesis protein A</fullName>
    </alternativeName>
</protein>
<dbReference type="UniPathway" id="UPA00344"/>
<feature type="binding site" evidence="12">
    <location>
        <position position="193"/>
    </location>
    <ligand>
        <name>S-adenosyl-L-methionine</name>
        <dbReference type="ChEBI" id="CHEBI:59789"/>
    </ligand>
</feature>
<dbReference type="InterPro" id="IPR058240">
    <property type="entry name" value="rSAM_sf"/>
</dbReference>
<dbReference type="EC" id="4.1.99.22" evidence="1 12"/>
<comment type="similarity">
    <text evidence="12">Belongs to the radical SAM superfamily. MoaA family.</text>
</comment>
<dbReference type="InterPro" id="IPR050105">
    <property type="entry name" value="MoCo_biosynth_MoaA/MoaC"/>
</dbReference>
<keyword evidence="7 12" id="KW-0411">Iron-sulfur</keyword>
<comment type="caution">
    <text evidence="14">The sequence shown here is derived from an EMBL/GenBank/DDBJ whole genome shotgun (WGS) entry which is preliminary data.</text>
</comment>
<comment type="subunit">
    <text evidence="12">Monomer and homodimer.</text>
</comment>
<feature type="binding site" evidence="12">
    <location>
        <position position="259"/>
    </location>
    <ligand>
        <name>[4Fe-4S] cluster</name>
        <dbReference type="ChEBI" id="CHEBI:49883"/>
        <label>2</label>
        <note>4Fe-4S-substrate</note>
    </ligand>
</feature>
<feature type="binding site" evidence="12">
    <location>
        <position position="29"/>
    </location>
    <ligand>
        <name>[4Fe-4S] cluster</name>
        <dbReference type="ChEBI" id="CHEBI:49883"/>
        <label>1</label>
        <note>4Fe-4S-S-AdoMet</note>
    </ligand>
</feature>
<comment type="cofactor">
    <cofactor evidence="12">
        <name>[4Fe-4S] cluster</name>
        <dbReference type="ChEBI" id="CHEBI:49883"/>
    </cofactor>
    <text evidence="12">Binds 2 [4Fe-4S] clusters. Binds 1 [4Fe-4S] cluster coordinated with 3 cysteines and an exchangeable S-adenosyl-L-methionine and 1 [4Fe-4S] cluster coordinated with 3 cysteines and the GTP-derived substrate.</text>
</comment>
<dbReference type="SFLD" id="SFLDG01067">
    <property type="entry name" value="SPASM/twitch_domain_containing"/>
    <property type="match status" value="1"/>
</dbReference>
<dbReference type="Pfam" id="PF04055">
    <property type="entry name" value="Radical_SAM"/>
    <property type="match status" value="1"/>
</dbReference>
<evidence type="ECO:0000256" key="7">
    <source>
        <dbReference type="ARBA" id="ARBA00023014"/>
    </source>
</evidence>
<dbReference type="SUPFAM" id="SSF102114">
    <property type="entry name" value="Radical SAM enzymes"/>
    <property type="match status" value="1"/>
</dbReference>
<feature type="binding site" evidence="12">
    <location>
        <position position="72"/>
    </location>
    <ligand>
        <name>S-adenosyl-L-methionine</name>
        <dbReference type="ChEBI" id="CHEBI:59789"/>
    </ligand>
</feature>
<dbReference type="GO" id="GO:0061798">
    <property type="term" value="F:GTP 3',8'-cyclase activity"/>
    <property type="evidence" value="ECO:0007669"/>
    <property type="project" value="UniProtKB-UniRule"/>
</dbReference>
<gene>
    <name evidence="12" type="primary">moaA</name>
    <name evidence="14" type="ORF">C8D98_2412</name>
</gene>
<organism evidence="14 15">
    <name type="scientific">Seleniivibrio woodruffii</name>
    <dbReference type="NCBI Taxonomy" id="1078050"/>
    <lineage>
        <taxon>Bacteria</taxon>
        <taxon>Pseudomonadati</taxon>
        <taxon>Deferribacterota</taxon>
        <taxon>Deferribacteres</taxon>
        <taxon>Deferribacterales</taxon>
        <taxon>Geovibrionaceae</taxon>
        <taxon>Seleniivibrio</taxon>
    </lineage>
</organism>
<reference evidence="14 15" key="1">
    <citation type="submission" date="2019-03" db="EMBL/GenBank/DDBJ databases">
        <title>Genomic Encyclopedia of Type Strains, Phase IV (KMG-IV): sequencing the most valuable type-strain genomes for metagenomic binning, comparative biology and taxonomic classification.</title>
        <authorList>
            <person name="Goeker M."/>
        </authorList>
    </citation>
    <scope>NUCLEOTIDE SEQUENCE [LARGE SCALE GENOMIC DNA]</scope>
    <source>
        <strain evidence="14 15">DSM 24984</strain>
    </source>
</reference>
<keyword evidence="6 12" id="KW-0408">Iron</keyword>
<keyword evidence="9 12" id="KW-0501">Molybdenum cofactor biosynthesis</keyword>
<evidence type="ECO:0000256" key="9">
    <source>
        <dbReference type="ARBA" id="ARBA00023150"/>
    </source>
</evidence>
<name>A0A4R1K5K7_9BACT</name>
<dbReference type="SFLD" id="SFLDG01383">
    <property type="entry name" value="cyclic_pyranopterin_phosphate"/>
    <property type="match status" value="1"/>
</dbReference>
<dbReference type="InterPro" id="IPR000385">
    <property type="entry name" value="MoaA_NifB_PqqE_Fe-S-bd_CS"/>
</dbReference>
<comment type="pathway">
    <text evidence="12">Cofactor biosynthesis; molybdopterin biosynthesis.</text>
</comment>
<keyword evidence="3 12" id="KW-0949">S-adenosyl-L-methionine</keyword>
<evidence type="ECO:0000256" key="5">
    <source>
        <dbReference type="ARBA" id="ARBA00022741"/>
    </source>
</evidence>
<dbReference type="SMART" id="SM00729">
    <property type="entry name" value="Elp3"/>
    <property type="match status" value="1"/>
</dbReference>
<proteinExistence type="inferred from homology"/>
<feature type="binding site" evidence="12">
    <location>
        <position position="256"/>
    </location>
    <ligand>
        <name>[4Fe-4S] cluster</name>
        <dbReference type="ChEBI" id="CHEBI:49883"/>
        <label>2</label>
        <note>4Fe-4S-substrate</note>
    </ligand>
</feature>
<evidence type="ECO:0000256" key="12">
    <source>
        <dbReference type="HAMAP-Rule" id="MF_01225"/>
    </source>
</evidence>
<evidence type="ECO:0000256" key="2">
    <source>
        <dbReference type="ARBA" id="ARBA00022485"/>
    </source>
</evidence>
<dbReference type="HAMAP" id="MF_01225_B">
    <property type="entry name" value="MoaA_B"/>
    <property type="match status" value="1"/>
</dbReference>
<dbReference type="PROSITE" id="PS01305">
    <property type="entry name" value="MOAA_NIFB_PQQE"/>
    <property type="match status" value="1"/>
</dbReference>
<accession>A0A4R1K5K7</accession>
<dbReference type="InterPro" id="IPR013483">
    <property type="entry name" value="MoaA"/>
</dbReference>
<dbReference type="PROSITE" id="PS51918">
    <property type="entry name" value="RADICAL_SAM"/>
    <property type="match status" value="1"/>
</dbReference>
<feature type="binding site" evidence="12">
    <location>
        <position position="32"/>
    </location>
    <ligand>
        <name>[4Fe-4S] cluster</name>
        <dbReference type="ChEBI" id="CHEBI:49883"/>
        <label>1</label>
        <note>4Fe-4S-S-AdoMet</note>
    </ligand>
</feature>
<evidence type="ECO:0000313" key="15">
    <source>
        <dbReference type="Proteomes" id="UP000294614"/>
    </source>
</evidence>
<feature type="binding site" evidence="12">
    <location>
        <position position="273"/>
    </location>
    <ligand>
        <name>[4Fe-4S] cluster</name>
        <dbReference type="ChEBI" id="CHEBI:49883"/>
        <label>2</label>
        <note>4Fe-4S-substrate</note>
    </ligand>
</feature>
<evidence type="ECO:0000256" key="10">
    <source>
        <dbReference type="ARBA" id="ARBA00023239"/>
    </source>
</evidence>
<feature type="binding site" evidence="12">
    <location>
        <position position="25"/>
    </location>
    <ligand>
        <name>[4Fe-4S] cluster</name>
        <dbReference type="ChEBI" id="CHEBI:49883"/>
        <label>1</label>
        <note>4Fe-4S-S-AdoMet</note>
    </ligand>
</feature>
<dbReference type="OrthoDB" id="9763993at2"/>
<dbReference type="InterPro" id="IPR006638">
    <property type="entry name" value="Elp3/MiaA/NifB-like_rSAM"/>
</dbReference>
<keyword evidence="10 12" id="KW-0456">Lyase</keyword>
<evidence type="ECO:0000256" key="3">
    <source>
        <dbReference type="ARBA" id="ARBA00022691"/>
    </source>
</evidence>
<dbReference type="GO" id="GO:0005525">
    <property type="term" value="F:GTP binding"/>
    <property type="evidence" value="ECO:0007669"/>
    <property type="project" value="UniProtKB-UniRule"/>
</dbReference>
<dbReference type="InterPro" id="IPR007197">
    <property type="entry name" value="rSAM"/>
</dbReference>
<keyword evidence="15" id="KW-1185">Reference proteome</keyword>
<dbReference type="NCBIfam" id="TIGR02666">
    <property type="entry name" value="moaA"/>
    <property type="match status" value="1"/>
</dbReference>
<dbReference type="InterPro" id="IPR010505">
    <property type="entry name" value="MoaA_twitch"/>
</dbReference>
<feature type="binding site" evidence="12">
    <location>
        <position position="68"/>
    </location>
    <ligand>
        <name>GTP</name>
        <dbReference type="ChEBI" id="CHEBI:37565"/>
    </ligand>
</feature>
<dbReference type="SFLD" id="SFLDS00029">
    <property type="entry name" value="Radical_SAM"/>
    <property type="match status" value="1"/>
</dbReference>
<dbReference type="PANTHER" id="PTHR22960:SF0">
    <property type="entry name" value="MOLYBDENUM COFACTOR BIOSYNTHESIS PROTEIN 1"/>
    <property type="match status" value="1"/>
</dbReference>
<feature type="binding site" evidence="12">
    <location>
        <position position="159"/>
    </location>
    <ligand>
        <name>GTP</name>
        <dbReference type="ChEBI" id="CHEBI:37565"/>
    </ligand>
</feature>
<evidence type="ECO:0000313" key="14">
    <source>
        <dbReference type="EMBL" id="TCK59478.1"/>
    </source>
</evidence>
<dbReference type="GO" id="GO:0051539">
    <property type="term" value="F:4 iron, 4 sulfur cluster binding"/>
    <property type="evidence" value="ECO:0007669"/>
    <property type="project" value="UniProtKB-UniRule"/>
</dbReference>
<evidence type="ECO:0000256" key="8">
    <source>
        <dbReference type="ARBA" id="ARBA00023134"/>
    </source>
</evidence>
<evidence type="ECO:0000259" key="13">
    <source>
        <dbReference type="PROSITE" id="PS51918"/>
    </source>
</evidence>
<dbReference type="RefSeq" id="WP_132874386.1">
    <property type="nucleotide sequence ID" value="NZ_JAJUHT010000021.1"/>
</dbReference>
<dbReference type="GO" id="GO:0061799">
    <property type="term" value="F:cyclic pyranopterin monophosphate synthase activity"/>
    <property type="evidence" value="ECO:0007669"/>
    <property type="project" value="TreeGrafter"/>
</dbReference>
<dbReference type="GO" id="GO:0006777">
    <property type="term" value="P:Mo-molybdopterin cofactor biosynthetic process"/>
    <property type="evidence" value="ECO:0007669"/>
    <property type="project" value="UniProtKB-UniRule"/>
</dbReference>
<comment type="function">
    <text evidence="12">Catalyzes the cyclization of GTP to (8S)-3',8-cyclo-7,8-dihydroguanosine 5'-triphosphate.</text>
</comment>
<feature type="binding site" evidence="12">
    <location>
        <position position="31"/>
    </location>
    <ligand>
        <name>S-adenosyl-L-methionine</name>
        <dbReference type="ChEBI" id="CHEBI:59789"/>
    </ligand>
</feature>
<dbReference type="EMBL" id="SMGG01000006">
    <property type="protein sequence ID" value="TCK59478.1"/>
    <property type="molecule type" value="Genomic_DNA"/>
</dbReference>
<keyword evidence="5 12" id="KW-0547">Nucleotide-binding</keyword>
<evidence type="ECO:0000256" key="1">
    <source>
        <dbReference type="ARBA" id="ARBA00012167"/>
    </source>
</evidence>
<dbReference type="CDD" id="cd21117">
    <property type="entry name" value="Twitch_MoaA"/>
    <property type="match status" value="1"/>
</dbReference>
<evidence type="ECO:0000256" key="4">
    <source>
        <dbReference type="ARBA" id="ARBA00022723"/>
    </source>
</evidence>
<dbReference type="PANTHER" id="PTHR22960">
    <property type="entry name" value="MOLYBDOPTERIN COFACTOR SYNTHESIS PROTEIN A"/>
    <property type="match status" value="1"/>
</dbReference>
<evidence type="ECO:0000256" key="11">
    <source>
        <dbReference type="ARBA" id="ARBA00048697"/>
    </source>
</evidence>
<feature type="binding site" evidence="12">
    <location>
        <begin position="261"/>
        <end position="263"/>
    </location>
    <ligand>
        <name>GTP</name>
        <dbReference type="ChEBI" id="CHEBI:37565"/>
    </ligand>
</feature>
<dbReference type="Proteomes" id="UP000294614">
    <property type="component" value="Unassembled WGS sequence"/>
</dbReference>
<dbReference type="Pfam" id="PF06463">
    <property type="entry name" value="Mob_synth_C"/>
    <property type="match status" value="1"/>
</dbReference>